<dbReference type="RefSeq" id="WP_193927307.1">
    <property type="nucleotide sequence ID" value="NZ_JADEYC010000008.1"/>
</dbReference>
<dbReference type="EMBL" id="JADEYC010000008">
    <property type="protein sequence ID" value="MBE9373849.1"/>
    <property type="molecule type" value="Genomic_DNA"/>
</dbReference>
<gene>
    <name evidence="4" type="ORF">IQ251_05235</name>
</gene>
<evidence type="ECO:0000256" key="2">
    <source>
        <dbReference type="SAM" id="SignalP"/>
    </source>
</evidence>
<dbReference type="InterPro" id="IPR050904">
    <property type="entry name" value="Adhesion/Biosynth-related"/>
</dbReference>
<dbReference type="SMART" id="SM00554">
    <property type="entry name" value="FAS1"/>
    <property type="match status" value="1"/>
</dbReference>
<dbReference type="GO" id="GO:0005615">
    <property type="term" value="C:extracellular space"/>
    <property type="evidence" value="ECO:0007669"/>
    <property type="project" value="TreeGrafter"/>
</dbReference>
<reference evidence="4" key="1">
    <citation type="submission" date="2020-10" db="EMBL/GenBank/DDBJ databases">
        <title>Diversity and distribution of actinomycetes associated with coral in the coast of Hainan.</title>
        <authorList>
            <person name="Li F."/>
        </authorList>
    </citation>
    <scope>NUCLEOTIDE SEQUENCE</scope>
    <source>
        <strain evidence="4">HNM0983</strain>
    </source>
</reference>
<evidence type="ECO:0000256" key="1">
    <source>
        <dbReference type="SAM" id="MobiDB-lite"/>
    </source>
</evidence>
<comment type="caution">
    <text evidence="4">The sequence shown here is derived from an EMBL/GenBank/DDBJ whole genome shotgun (WGS) entry which is preliminary data.</text>
</comment>
<dbReference type="Gene3D" id="2.30.180.10">
    <property type="entry name" value="FAS1 domain"/>
    <property type="match status" value="1"/>
</dbReference>
<evidence type="ECO:0000313" key="5">
    <source>
        <dbReference type="Proteomes" id="UP000598360"/>
    </source>
</evidence>
<name>A0A929B630_9PSEU</name>
<evidence type="ECO:0000259" key="3">
    <source>
        <dbReference type="PROSITE" id="PS50213"/>
    </source>
</evidence>
<dbReference type="AlphaFoldDB" id="A0A929B630"/>
<sequence>MLSTRSTVITGALAAAALTLSACGSPGADEPETGQAAPPPPADAPEQGGDGNSGDGAGTQQGQTTADDVFGPGCADVPSDPADPGSVQGMLDDPVGTAAGNNPLLTKLTAAVESAGLQDTLNDTGAGYTVFAPADPAFDAIPPEQLDALLTDPAQKQMLTDVLTYHVVGERMTADDLAAAGTVDTQQGQQLQVAGSGEEMTVNGARVLCGNVPTANATVFVIDEVLMPEQ</sequence>
<evidence type="ECO:0000313" key="4">
    <source>
        <dbReference type="EMBL" id="MBE9373849.1"/>
    </source>
</evidence>
<feature type="compositionally biased region" description="Gly residues" evidence="1">
    <location>
        <begin position="48"/>
        <end position="59"/>
    </location>
</feature>
<dbReference type="PROSITE" id="PS51257">
    <property type="entry name" value="PROKAR_LIPOPROTEIN"/>
    <property type="match status" value="1"/>
</dbReference>
<dbReference type="GO" id="GO:0007155">
    <property type="term" value="P:cell adhesion"/>
    <property type="evidence" value="ECO:0007669"/>
    <property type="project" value="TreeGrafter"/>
</dbReference>
<dbReference type="InterPro" id="IPR036378">
    <property type="entry name" value="FAS1_dom_sf"/>
</dbReference>
<dbReference type="FunFam" id="2.30.180.10:FF:000032">
    <property type="entry name" value="Fasciclin domain-containing protein, putative"/>
    <property type="match status" value="1"/>
</dbReference>
<dbReference type="PROSITE" id="PS50213">
    <property type="entry name" value="FAS1"/>
    <property type="match status" value="1"/>
</dbReference>
<dbReference type="PANTHER" id="PTHR10900:SF77">
    <property type="entry name" value="FI19380P1"/>
    <property type="match status" value="1"/>
</dbReference>
<feature type="chain" id="PRO_5037472467" evidence="2">
    <location>
        <begin position="29"/>
        <end position="230"/>
    </location>
</feature>
<dbReference type="Proteomes" id="UP000598360">
    <property type="component" value="Unassembled WGS sequence"/>
</dbReference>
<keyword evidence="2" id="KW-0732">Signal</keyword>
<dbReference type="PANTHER" id="PTHR10900">
    <property type="entry name" value="PERIOSTIN-RELATED"/>
    <property type="match status" value="1"/>
</dbReference>
<dbReference type="GO" id="GO:0031012">
    <property type="term" value="C:extracellular matrix"/>
    <property type="evidence" value="ECO:0007669"/>
    <property type="project" value="TreeGrafter"/>
</dbReference>
<feature type="domain" description="FAS1" evidence="3">
    <location>
        <begin position="92"/>
        <end position="226"/>
    </location>
</feature>
<feature type="region of interest" description="Disordered" evidence="1">
    <location>
        <begin position="22"/>
        <end position="98"/>
    </location>
</feature>
<accession>A0A929B630</accession>
<keyword evidence="5" id="KW-1185">Reference proteome</keyword>
<dbReference type="GO" id="GO:0050839">
    <property type="term" value="F:cell adhesion molecule binding"/>
    <property type="evidence" value="ECO:0007669"/>
    <property type="project" value="TreeGrafter"/>
</dbReference>
<dbReference type="GO" id="GO:0030198">
    <property type="term" value="P:extracellular matrix organization"/>
    <property type="evidence" value="ECO:0007669"/>
    <property type="project" value="TreeGrafter"/>
</dbReference>
<proteinExistence type="predicted"/>
<feature type="signal peptide" evidence="2">
    <location>
        <begin position="1"/>
        <end position="28"/>
    </location>
</feature>
<dbReference type="Pfam" id="PF02469">
    <property type="entry name" value="Fasciclin"/>
    <property type="match status" value="1"/>
</dbReference>
<organism evidence="4 5">
    <name type="scientific">Saccharopolyspora montiporae</name>
    <dbReference type="NCBI Taxonomy" id="2781240"/>
    <lineage>
        <taxon>Bacteria</taxon>
        <taxon>Bacillati</taxon>
        <taxon>Actinomycetota</taxon>
        <taxon>Actinomycetes</taxon>
        <taxon>Pseudonocardiales</taxon>
        <taxon>Pseudonocardiaceae</taxon>
        <taxon>Saccharopolyspora</taxon>
    </lineage>
</organism>
<dbReference type="InterPro" id="IPR000782">
    <property type="entry name" value="FAS1_domain"/>
</dbReference>
<protein>
    <submittedName>
        <fullName evidence="4">Fasciclin domain-containing protein</fullName>
    </submittedName>
</protein>
<dbReference type="SUPFAM" id="SSF82153">
    <property type="entry name" value="FAS1 domain"/>
    <property type="match status" value="1"/>
</dbReference>